<feature type="modified residue" description="4-aspartylphosphate" evidence="10">
    <location>
        <position position="55"/>
    </location>
</feature>
<keyword evidence="4 10" id="KW-0597">Phosphoprotein</keyword>
<keyword evidence="5" id="KW-0902">Two-component regulatory system</keyword>
<evidence type="ECO:0000256" key="5">
    <source>
        <dbReference type="ARBA" id="ARBA00023012"/>
    </source>
</evidence>
<dbReference type="InterPro" id="IPR018060">
    <property type="entry name" value="HTH_AraC"/>
</dbReference>
<protein>
    <recommendedName>
        <fullName evidence="2">Stage 0 sporulation protein A homolog</fullName>
    </recommendedName>
</protein>
<proteinExistence type="predicted"/>
<dbReference type="Proteomes" id="UP000657006">
    <property type="component" value="Unassembled WGS sequence"/>
</dbReference>
<feature type="domain" description="HTH araC/xylS-type" evidence="11">
    <location>
        <begin position="412"/>
        <end position="510"/>
    </location>
</feature>
<dbReference type="Gene3D" id="1.10.10.60">
    <property type="entry name" value="Homeodomain-like"/>
    <property type="match status" value="2"/>
</dbReference>
<dbReference type="InterPro" id="IPR011006">
    <property type="entry name" value="CheY-like_superfamily"/>
</dbReference>
<dbReference type="GO" id="GO:0043565">
    <property type="term" value="F:sequence-specific DNA binding"/>
    <property type="evidence" value="ECO:0007669"/>
    <property type="project" value="InterPro"/>
</dbReference>
<dbReference type="PROSITE" id="PS01124">
    <property type="entry name" value="HTH_ARAC_FAMILY_2"/>
    <property type="match status" value="1"/>
</dbReference>
<evidence type="ECO:0000259" key="12">
    <source>
        <dbReference type="PROSITE" id="PS50110"/>
    </source>
</evidence>
<evidence type="ECO:0000256" key="7">
    <source>
        <dbReference type="ARBA" id="ARBA00023125"/>
    </source>
</evidence>
<dbReference type="GO" id="GO:0005737">
    <property type="term" value="C:cytoplasm"/>
    <property type="evidence" value="ECO:0007669"/>
    <property type="project" value="UniProtKB-SubCell"/>
</dbReference>
<evidence type="ECO:0000256" key="8">
    <source>
        <dbReference type="ARBA" id="ARBA00023163"/>
    </source>
</evidence>
<feature type="domain" description="Response regulatory" evidence="12">
    <location>
        <begin position="3"/>
        <end position="120"/>
    </location>
</feature>
<dbReference type="InterPro" id="IPR009057">
    <property type="entry name" value="Homeodomain-like_sf"/>
</dbReference>
<keyword evidence="8" id="KW-0804">Transcription</keyword>
<dbReference type="PANTHER" id="PTHR42713">
    <property type="entry name" value="HISTIDINE KINASE-RELATED"/>
    <property type="match status" value="1"/>
</dbReference>
<comment type="caution">
    <text evidence="13">The sequence shown here is derived from an EMBL/GenBank/DDBJ whole genome shotgun (WGS) entry which is preliminary data.</text>
</comment>
<dbReference type="PANTHER" id="PTHR42713:SF3">
    <property type="entry name" value="TRANSCRIPTIONAL REGULATORY PROTEIN HPTR"/>
    <property type="match status" value="1"/>
</dbReference>
<dbReference type="SMART" id="SM00448">
    <property type="entry name" value="REC"/>
    <property type="match status" value="1"/>
</dbReference>
<comment type="subcellular location">
    <subcellularLocation>
        <location evidence="1">Cytoplasm</location>
    </subcellularLocation>
</comment>
<dbReference type="AlphaFoldDB" id="A0A926DUI4"/>
<organism evidence="13 14">
    <name type="scientific">Bianquea renquensis</name>
    <dbReference type="NCBI Taxonomy" id="2763661"/>
    <lineage>
        <taxon>Bacteria</taxon>
        <taxon>Bacillati</taxon>
        <taxon>Bacillota</taxon>
        <taxon>Clostridia</taxon>
        <taxon>Eubacteriales</taxon>
        <taxon>Bianqueaceae</taxon>
        <taxon>Bianquea</taxon>
    </lineage>
</organism>
<dbReference type="RefSeq" id="WP_177719672.1">
    <property type="nucleotide sequence ID" value="NZ_JACRSQ010000011.1"/>
</dbReference>
<dbReference type="EMBL" id="JACRSQ010000011">
    <property type="protein sequence ID" value="MBC8543629.1"/>
    <property type="molecule type" value="Genomic_DNA"/>
</dbReference>
<accession>A0A926DUI4</accession>
<dbReference type="InterPro" id="IPR051552">
    <property type="entry name" value="HptR"/>
</dbReference>
<evidence type="ECO:0000256" key="9">
    <source>
        <dbReference type="ARBA" id="ARBA00024867"/>
    </source>
</evidence>
<evidence type="ECO:0000256" key="2">
    <source>
        <dbReference type="ARBA" id="ARBA00018672"/>
    </source>
</evidence>
<dbReference type="InterPro" id="IPR001789">
    <property type="entry name" value="Sig_transdc_resp-reg_receiver"/>
</dbReference>
<dbReference type="Pfam" id="PF00072">
    <property type="entry name" value="Response_reg"/>
    <property type="match status" value="1"/>
</dbReference>
<keyword evidence="14" id="KW-1185">Reference proteome</keyword>
<dbReference type="SMART" id="SM00342">
    <property type="entry name" value="HTH_ARAC"/>
    <property type="match status" value="1"/>
</dbReference>
<dbReference type="Gene3D" id="3.40.50.2300">
    <property type="match status" value="1"/>
</dbReference>
<dbReference type="InterPro" id="IPR020449">
    <property type="entry name" value="Tscrpt_reg_AraC-type_HTH"/>
</dbReference>
<comment type="function">
    <text evidence="9">May play the central regulatory role in sporulation. It may be an element of the effector pathway responsible for the activation of sporulation genes in response to nutritional stress. Spo0A may act in concert with spo0H (a sigma factor) to control the expression of some genes that are critical to the sporulation process.</text>
</comment>
<dbReference type="GO" id="GO:0000160">
    <property type="term" value="P:phosphorelay signal transduction system"/>
    <property type="evidence" value="ECO:0007669"/>
    <property type="project" value="UniProtKB-KW"/>
</dbReference>
<evidence type="ECO:0000256" key="4">
    <source>
        <dbReference type="ARBA" id="ARBA00022553"/>
    </source>
</evidence>
<sequence length="514" mass="57848">MYSVILIDDEPVILEGLKKAIPWNEYGFEDIIAVQSAAQALELMGSKQFDLCVTDIRMPEMDGLTLLKKVRTLYPHMSCVILTAYDEFDYVLEALRLGAENFLLKPINTAELTATVRKALDNINHSRELDTFLKSNESIFKENVLYRWATGDLSGQELSDRAKLASDGGINLYKRCYNTLIVKPLSADPAYEQLLDVCYGLLSSNYECYRFSNPSGWQVFIIGGRTASPSDIKSLLSPSMQMSQTPSLFIAVIGTEALGSANLPFSYQSALEIITYSMLFESNSLLNAEEIRSNRDGYNVSAQINIEELLTLERDEDALAKTTAFVESIGQETDASLPTVRALLTEFLLQFARQIEKVHLQKGSLPDSLKNMFARLNSLGSQAELSQWLNGIVLDARHLIRRDSLPVSPIVSRVLQYVKVHYCEAMSIKKIAAHFSVNPSYLGYLFKQETNLYFSDYLNQIRIQEAERLLLSTDRTMSEIASKVGYSDVTYFNQIFKKYNGISPAKFRQAKKGV</sequence>
<keyword evidence="6" id="KW-0805">Transcription regulation</keyword>
<dbReference type="SUPFAM" id="SSF52172">
    <property type="entry name" value="CheY-like"/>
    <property type="match status" value="1"/>
</dbReference>
<evidence type="ECO:0000313" key="13">
    <source>
        <dbReference type="EMBL" id="MBC8543629.1"/>
    </source>
</evidence>
<evidence type="ECO:0000256" key="1">
    <source>
        <dbReference type="ARBA" id="ARBA00004496"/>
    </source>
</evidence>
<dbReference type="InterPro" id="IPR018062">
    <property type="entry name" value="HTH_AraC-typ_CS"/>
</dbReference>
<evidence type="ECO:0000256" key="6">
    <source>
        <dbReference type="ARBA" id="ARBA00023015"/>
    </source>
</evidence>
<evidence type="ECO:0000259" key="11">
    <source>
        <dbReference type="PROSITE" id="PS01124"/>
    </source>
</evidence>
<dbReference type="PROSITE" id="PS50110">
    <property type="entry name" value="RESPONSE_REGULATORY"/>
    <property type="match status" value="1"/>
</dbReference>
<keyword evidence="7" id="KW-0238">DNA-binding</keyword>
<evidence type="ECO:0000256" key="3">
    <source>
        <dbReference type="ARBA" id="ARBA00022490"/>
    </source>
</evidence>
<evidence type="ECO:0000313" key="14">
    <source>
        <dbReference type="Proteomes" id="UP000657006"/>
    </source>
</evidence>
<reference evidence="13" key="1">
    <citation type="submission" date="2020-08" db="EMBL/GenBank/DDBJ databases">
        <title>Genome public.</title>
        <authorList>
            <person name="Liu C."/>
            <person name="Sun Q."/>
        </authorList>
    </citation>
    <scope>NUCLEOTIDE SEQUENCE</scope>
    <source>
        <strain evidence="13">NSJ-32</strain>
    </source>
</reference>
<gene>
    <name evidence="13" type="ORF">H8730_08740</name>
</gene>
<name>A0A926DUI4_9FIRM</name>
<evidence type="ECO:0000256" key="10">
    <source>
        <dbReference type="PROSITE-ProRule" id="PRU00169"/>
    </source>
</evidence>
<dbReference type="PRINTS" id="PR00032">
    <property type="entry name" value="HTHARAC"/>
</dbReference>
<dbReference type="CDD" id="cd17536">
    <property type="entry name" value="REC_YesN-like"/>
    <property type="match status" value="1"/>
</dbReference>
<keyword evidence="3" id="KW-0963">Cytoplasm</keyword>
<dbReference type="SUPFAM" id="SSF46689">
    <property type="entry name" value="Homeodomain-like"/>
    <property type="match status" value="2"/>
</dbReference>
<dbReference type="Pfam" id="PF12833">
    <property type="entry name" value="HTH_18"/>
    <property type="match status" value="1"/>
</dbReference>
<dbReference type="PROSITE" id="PS00041">
    <property type="entry name" value="HTH_ARAC_FAMILY_1"/>
    <property type="match status" value="1"/>
</dbReference>
<dbReference type="GO" id="GO:0003700">
    <property type="term" value="F:DNA-binding transcription factor activity"/>
    <property type="evidence" value="ECO:0007669"/>
    <property type="project" value="InterPro"/>
</dbReference>